<protein>
    <submittedName>
        <fullName evidence="8">Uncharacterized protein</fullName>
    </submittedName>
</protein>
<sequence>MSVSVTTVNGLVVVTQVFPQGEEMKIPITTPIAQAKTQTAQSSEPASPVSAMTRVFLQGQPKQLGIVQILIGILTMALGIILMFDNVFLMATPLCTGAFYILSGTFSVVAHRGTRAGLIRGTLALNILSALSAVAGVVVCCLVFIVTSSTENSCEEDPNRSRYNDNDYYWDCQRMFRKYKVAKNGVTGLLLVLAVFQFVVALTGAIFAGKASRSSSTKQPAVVVIEKPDLRDGDVDSLYGSDVGLLDSGSDAPDNPTSDPPAYDV</sequence>
<proteinExistence type="inferred from homology"/>
<feature type="transmembrane region" description="Helical" evidence="7">
    <location>
        <begin position="185"/>
        <end position="208"/>
    </location>
</feature>
<keyword evidence="3 7" id="KW-0812">Transmembrane</keyword>
<comment type="subcellular location">
    <subcellularLocation>
        <location evidence="1">Membrane</location>
        <topology evidence="1">Multi-pass membrane protein</topology>
    </subcellularLocation>
</comment>
<comment type="caution">
    <text evidence="8">The sequence shown here is derived from an EMBL/GenBank/DDBJ whole genome shotgun (WGS) entry which is preliminary data.</text>
</comment>
<evidence type="ECO:0000256" key="7">
    <source>
        <dbReference type="SAM" id="Phobius"/>
    </source>
</evidence>
<keyword evidence="5 7" id="KW-0472">Membrane</keyword>
<evidence type="ECO:0000256" key="1">
    <source>
        <dbReference type="ARBA" id="ARBA00004141"/>
    </source>
</evidence>
<evidence type="ECO:0000313" key="9">
    <source>
        <dbReference type="Proteomes" id="UP001221898"/>
    </source>
</evidence>
<dbReference type="InterPro" id="IPR007237">
    <property type="entry name" value="CD20-like"/>
</dbReference>
<dbReference type="AlphaFoldDB" id="A0AAD7RM04"/>
<keyword evidence="4 7" id="KW-1133">Transmembrane helix</keyword>
<dbReference type="InterPro" id="IPR030417">
    <property type="entry name" value="MS4A"/>
</dbReference>
<reference evidence="8" key="1">
    <citation type="journal article" date="2023" name="Science">
        <title>Genome structures resolve the early diversification of teleost fishes.</title>
        <authorList>
            <person name="Parey E."/>
            <person name="Louis A."/>
            <person name="Montfort J."/>
            <person name="Bouchez O."/>
            <person name="Roques C."/>
            <person name="Iampietro C."/>
            <person name="Lluch J."/>
            <person name="Castinel A."/>
            <person name="Donnadieu C."/>
            <person name="Desvignes T."/>
            <person name="Floi Bucao C."/>
            <person name="Jouanno E."/>
            <person name="Wen M."/>
            <person name="Mejri S."/>
            <person name="Dirks R."/>
            <person name="Jansen H."/>
            <person name="Henkel C."/>
            <person name="Chen W.J."/>
            <person name="Zahm M."/>
            <person name="Cabau C."/>
            <person name="Klopp C."/>
            <person name="Thompson A.W."/>
            <person name="Robinson-Rechavi M."/>
            <person name="Braasch I."/>
            <person name="Lecointre G."/>
            <person name="Bobe J."/>
            <person name="Postlethwait J.H."/>
            <person name="Berthelot C."/>
            <person name="Roest Crollius H."/>
            <person name="Guiguen Y."/>
        </authorList>
    </citation>
    <scope>NUCLEOTIDE SEQUENCE</scope>
    <source>
        <strain evidence="8">NC1722</strain>
    </source>
</reference>
<accession>A0AAD7RM04</accession>
<dbReference type="PANTHER" id="PTHR23320:SF128">
    <property type="entry name" value="MEMBRANE-SPANNING 4-DOMAINS SUBFAMILY A MEMBER 4A"/>
    <property type="match status" value="1"/>
</dbReference>
<evidence type="ECO:0000256" key="4">
    <source>
        <dbReference type="ARBA" id="ARBA00022989"/>
    </source>
</evidence>
<organism evidence="8 9">
    <name type="scientific">Aldrovandia affinis</name>
    <dbReference type="NCBI Taxonomy" id="143900"/>
    <lineage>
        <taxon>Eukaryota</taxon>
        <taxon>Metazoa</taxon>
        <taxon>Chordata</taxon>
        <taxon>Craniata</taxon>
        <taxon>Vertebrata</taxon>
        <taxon>Euteleostomi</taxon>
        <taxon>Actinopterygii</taxon>
        <taxon>Neopterygii</taxon>
        <taxon>Teleostei</taxon>
        <taxon>Notacanthiformes</taxon>
        <taxon>Halosauridae</taxon>
        <taxon>Aldrovandia</taxon>
    </lineage>
</organism>
<dbReference type="GO" id="GO:0016020">
    <property type="term" value="C:membrane"/>
    <property type="evidence" value="ECO:0007669"/>
    <property type="project" value="UniProtKB-SubCell"/>
</dbReference>
<feature type="transmembrane region" description="Helical" evidence="7">
    <location>
        <begin position="123"/>
        <end position="146"/>
    </location>
</feature>
<dbReference type="PANTHER" id="PTHR23320">
    <property type="entry name" value="MEMBRANE-SPANNING 4-DOMAINS SUBFAMILY A MS4A -RELATED"/>
    <property type="match status" value="1"/>
</dbReference>
<gene>
    <name evidence="8" type="ORF">AAFF_G00170150</name>
</gene>
<name>A0AAD7RM04_9TELE</name>
<dbReference type="Pfam" id="PF04103">
    <property type="entry name" value="CD20"/>
    <property type="match status" value="1"/>
</dbReference>
<evidence type="ECO:0000256" key="2">
    <source>
        <dbReference type="ARBA" id="ARBA00009565"/>
    </source>
</evidence>
<evidence type="ECO:0000256" key="5">
    <source>
        <dbReference type="ARBA" id="ARBA00023136"/>
    </source>
</evidence>
<feature type="transmembrane region" description="Helical" evidence="7">
    <location>
        <begin position="64"/>
        <end position="84"/>
    </location>
</feature>
<evidence type="ECO:0000256" key="6">
    <source>
        <dbReference type="SAM" id="MobiDB-lite"/>
    </source>
</evidence>
<evidence type="ECO:0000313" key="8">
    <source>
        <dbReference type="EMBL" id="KAJ8386545.1"/>
    </source>
</evidence>
<comment type="similarity">
    <text evidence="2">Belongs to the MS4A family.</text>
</comment>
<feature type="region of interest" description="Disordered" evidence="6">
    <location>
        <begin position="241"/>
        <end position="265"/>
    </location>
</feature>
<evidence type="ECO:0000256" key="3">
    <source>
        <dbReference type="ARBA" id="ARBA00022692"/>
    </source>
</evidence>
<dbReference type="EMBL" id="JAINUG010000227">
    <property type="protein sequence ID" value="KAJ8386545.1"/>
    <property type="molecule type" value="Genomic_DNA"/>
</dbReference>
<feature type="transmembrane region" description="Helical" evidence="7">
    <location>
        <begin position="90"/>
        <end position="111"/>
    </location>
</feature>
<dbReference type="Proteomes" id="UP001221898">
    <property type="component" value="Unassembled WGS sequence"/>
</dbReference>
<keyword evidence="9" id="KW-1185">Reference proteome</keyword>